<keyword evidence="3" id="KW-1185">Reference proteome</keyword>
<comment type="caution">
    <text evidence="2">The sequence shown here is derived from an EMBL/GenBank/DDBJ whole genome shotgun (WGS) entry which is preliminary data.</text>
</comment>
<evidence type="ECO:0000313" key="2">
    <source>
        <dbReference type="EMBL" id="PPQ65017.1"/>
    </source>
</evidence>
<feature type="region of interest" description="Disordered" evidence="1">
    <location>
        <begin position="1"/>
        <end position="46"/>
    </location>
</feature>
<gene>
    <name evidence="2" type="ORF">CVT26_015727</name>
</gene>
<feature type="compositionally biased region" description="Basic residues" evidence="1">
    <location>
        <begin position="136"/>
        <end position="145"/>
    </location>
</feature>
<dbReference type="EMBL" id="NHYE01005659">
    <property type="protein sequence ID" value="PPQ65017.1"/>
    <property type="molecule type" value="Genomic_DNA"/>
</dbReference>
<dbReference type="Proteomes" id="UP000284706">
    <property type="component" value="Unassembled WGS sequence"/>
</dbReference>
<sequence length="212" mass="22564">MSLPPLDPTEYGLPELSIPDDADNRSAPRLKRPAAKSRDTEEDLGAVTATVSAIVAVAAQEVRERASPRKRRAGGAKRKRRDADDGDATYPAKRTRIPRGGGGQVVDDDAMEAIASAEGAANISEALSDLNDTLKRRSTRAKPNLKRRDSSSSDTASISPSANGLSKTEAIAPSAMTEANKEKTDATDHLPIEANDDKAEKEEGELSEEQNS</sequence>
<evidence type="ECO:0000313" key="3">
    <source>
        <dbReference type="Proteomes" id="UP000284706"/>
    </source>
</evidence>
<name>A0A409VFI3_9AGAR</name>
<protein>
    <submittedName>
        <fullName evidence="2">Uncharacterized protein</fullName>
    </submittedName>
</protein>
<feature type="compositionally biased region" description="Basic residues" evidence="1">
    <location>
        <begin position="68"/>
        <end position="80"/>
    </location>
</feature>
<evidence type="ECO:0000256" key="1">
    <source>
        <dbReference type="SAM" id="MobiDB-lite"/>
    </source>
</evidence>
<feature type="region of interest" description="Disordered" evidence="1">
    <location>
        <begin position="61"/>
        <end position="111"/>
    </location>
</feature>
<feature type="compositionally biased region" description="Basic and acidic residues" evidence="1">
    <location>
        <begin position="179"/>
        <end position="201"/>
    </location>
</feature>
<feature type="compositionally biased region" description="Low complexity" evidence="1">
    <location>
        <begin position="152"/>
        <end position="161"/>
    </location>
</feature>
<feature type="compositionally biased region" description="Acidic residues" evidence="1">
    <location>
        <begin position="202"/>
        <end position="212"/>
    </location>
</feature>
<proteinExistence type="predicted"/>
<feature type="region of interest" description="Disordered" evidence="1">
    <location>
        <begin position="134"/>
        <end position="212"/>
    </location>
</feature>
<organism evidence="2 3">
    <name type="scientific">Gymnopilus dilepis</name>
    <dbReference type="NCBI Taxonomy" id="231916"/>
    <lineage>
        <taxon>Eukaryota</taxon>
        <taxon>Fungi</taxon>
        <taxon>Dikarya</taxon>
        <taxon>Basidiomycota</taxon>
        <taxon>Agaricomycotina</taxon>
        <taxon>Agaricomycetes</taxon>
        <taxon>Agaricomycetidae</taxon>
        <taxon>Agaricales</taxon>
        <taxon>Agaricineae</taxon>
        <taxon>Hymenogastraceae</taxon>
        <taxon>Gymnopilus</taxon>
    </lineage>
</organism>
<accession>A0A409VFI3</accession>
<dbReference type="OrthoDB" id="2676123at2759"/>
<dbReference type="AlphaFoldDB" id="A0A409VFI3"/>
<reference evidence="2 3" key="1">
    <citation type="journal article" date="2018" name="Evol. Lett.">
        <title>Horizontal gene cluster transfer increased hallucinogenic mushroom diversity.</title>
        <authorList>
            <person name="Reynolds H.T."/>
            <person name="Vijayakumar V."/>
            <person name="Gluck-Thaler E."/>
            <person name="Korotkin H.B."/>
            <person name="Matheny P.B."/>
            <person name="Slot J.C."/>
        </authorList>
    </citation>
    <scope>NUCLEOTIDE SEQUENCE [LARGE SCALE GENOMIC DNA]</scope>
    <source>
        <strain evidence="2 3">SRW20</strain>
    </source>
</reference>
<dbReference type="InParanoid" id="A0A409VFI3"/>